<accession>A0A1X7MRH2</accession>
<proteinExistence type="predicted"/>
<keyword evidence="1" id="KW-1133">Transmembrane helix</keyword>
<evidence type="ECO:0000256" key="1">
    <source>
        <dbReference type="SAM" id="Phobius"/>
    </source>
</evidence>
<reference evidence="2 3" key="1">
    <citation type="submission" date="2017-04" db="EMBL/GenBank/DDBJ databases">
        <authorList>
            <person name="Afonso C.L."/>
            <person name="Miller P.J."/>
            <person name="Scott M.A."/>
            <person name="Spackman E."/>
            <person name="Goraichik I."/>
            <person name="Dimitrov K.M."/>
            <person name="Suarez D.L."/>
            <person name="Swayne D.E."/>
        </authorList>
    </citation>
    <scope>NUCLEOTIDE SEQUENCE [LARGE SCALE GENOMIC DNA]</scope>
    <source>
        <strain evidence="2 3">B5P</strain>
    </source>
</reference>
<dbReference type="Proteomes" id="UP000193083">
    <property type="component" value="Unassembled WGS sequence"/>
</dbReference>
<dbReference type="RefSeq" id="WP_176247397.1">
    <property type="nucleotide sequence ID" value="NZ_FXBL01000003.1"/>
</dbReference>
<sequence length="242" mass="27118">MDFLDTYSIKARLFPALIAVLPAFVLFLLAGSWKDPGLPEIMTALGIGVLFYAMADIARRAGRRVQRKLFKESGGFPANTELSHLDTTLDSGTKDRFRNFLATQIGKAAPTGESEVADPVGTAGFYAECYNYLRNNTYDTERFRVLFNENIGYGFRRNLYGLKPYGIAINLLAVLAACWLYRYQPAFAMLSQGQIFIQGGFAFVHALYFIFAVTKRAVLEASKTYARQLTMCCDILMRETKA</sequence>
<protein>
    <submittedName>
        <fullName evidence="2">Uncharacterized protein</fullName>
    </submittedName>
</protein>
<dbReference type="EMBL" id="FXBL01000003">
    <property type="protein sequence ID" value="SMH26636.1"/>
    <property type="molecule type" value="Genomic_DNA"/>
</dbReference>
<feature type="transmembrane region" description="Helical" evidence="1">
    <location>
        <begin position="165"/>
        <end position="183"/>
    </location>
</feature>
<gene>
    <name evidence="2" type="ORF">SAMN02982922_0375</name>
</gene>
<feature type="transmembrane region" description="Helical" evidence="1">
    <location>
        <begin position="195"/>
        <end position="213"/>
    </location>
</feature>
<evidence type="ECO:0000313" key="3">
    <source>
        <dbReference type="Proteomes" id="UP000193083"/>
    </source>
</evidence>
<feature type="transmembrane region" description="Helical" evidence="1">
    <location>
        <begin position="12"/>
        <end position="29"/>
    </location>
</feature>
<keyword evidence="3" id="KW-1185">Reference proteome</keyword>
<dbReference type="AlphaFoldDB" id="A0A1X7MRH2"/>
<feature type="transmembrane region" description="Helical" evidence="1">
    <location>
        <begin position="41"/>
        <end position="58"/>
    </location>
</feature>
<evidence type="ECO:0000313" key="2">
    <source>
        <dbReference type="EMBL" id="SMH26636.1"/>
    </source>
</evidence>
<keyword evidence="1" id="KW-0812">Transmembrane</keyword>
<name>A0A1X7MRH2_9HYPH</name>
<keyword evidence="1" id="KW-0472">Membrane</keyword>
<organism evidence="2 3">
    <name type="scientific">Mesorhizobium australicum</name>
    <dbReference type="NCBI Taxonomy" id="536018"/>
    <lineage>
        <taxon>Bacteria</taxon>
        <taxon>Pseudomonadati</taxon>
        <taxon>Pseudomonadota</taxon>
        <taxon>Alphaproteobacteria</taxon>
        <taxon>Hyphomicrobiales</taxon>
        <taxon>Phyllobacteriaceae</taxon>
        <taxon>Mesorhizobium</taxon>
    </lineage>
</organism>